<dbReference type="EMBL" id="CP000783">
    <property type="protein sequence ID" value="ABU76158.1"/>
    <property type="molecule type" value="Genomic_DNA"/>
</dbReference>
<dbReference type="HOGENOM" id="CLU_638913_0_0_6"/>
<proteinExistence type="predicted"/>
<evidence type="ECO:0000313" key="3">
    <source>
        <dbReference type="Proteomes" id="UP000000260"/>
    </source>
</evidence>
<feature type="transmembrane region" description="Helical" evidence="1">
    <location>
        <begin position="6"/>
        <end position="25"/>
    </location>
</feature>
<gene>
    <name evidence="2" type="ordered locus">ESA_00888</name>
</gene>
<reference evidence="2 3" key="1">
    <citation type="journal article" date="2010" name="PLoS ONE">
        <title>Genome sequence of Cronobacter sakazakii BAA-894 and comparative genomic hybridization analysis with other Cronobacter species.</title>
        <authorList>
            <person name="Kucerova E."/>
            <person name="Clifton S.W."/>
            <person name="Xia X.Q."/>
            <person name="Long F."/>
            <person name="Porwollik S."/>
            <person name="Fulton L."/>
            <person name="Fronick C."/>
            <person name="Minx P."/>
            <person name="Kyung K."/>
            <person name="Warren W."/>
            <person name="Fulton R."/>
            <person name="Feng D."/>
            <person name="Wollam A."/>
            <person name="Shah N."/>
            <person name="Bhonagiri V."/>
            <person name="Nash W.E."/>
            <person name="Hallsworth-Pepin K."/>
            <person name="Wilson R.K."/>
            <person name="McClelland M."/>
            <person name="Forsythe S.J."/>
        </authorList>
    </citation>
    <scope>NUCLEOTIDE SEQUENCE [LARGE SCALE GENOMIC DNA]</scope>
    <source>
        <strain evidence="2 3">ATCC BAA-894</strain>
    </source>
</reference>
<dbReference type="Proteomes" id="UP000000260">
    <property type="component" value="Chromosome"/>
</dbReference>
<dbReference type="AlphaFoldDB" id="A7MH69"/>
<keyword evidence="1" id="KW-0812">Transmembrane</keyword>
<keyword evidence="1" id="KW-0472">Membrane</keyword>
<name>A7MH69_CROS8</name>
<keyword evidence="1" id="KW-1133">Transmembrane helix</keyword>
<evidence type="ECO:0000256" key="1">
    <source>
        <dbReference type="SAM" id="Phobius"/>
    </source>
</evidence>
<evidence type="ECO:0000313" key="2">
    <source>
        <dbReference type="EMBL" id="ABU76158.1"/>
    </source>
</evidence>
<accession>A7MH69</accession>
<organism evidence="2 3">
    <name type="scientific">Cronobacter sakazakii (strain ATCC BAA-894)</name>
    <name type="common">Enterobacter sakazakii</name>
    <dbReference type="NCBI Taxonomy" id="290339"/>
    <lineage>
        <taxon>Bacteria</taxon>
        <taxon>Pseudomonadati</taxon>
        <taxon>Pseudomonadota</taxon>
        <taxon>Gammaproteobacteria</taxon>
        <taxon>Enterobacterales</taxon>
        <taxon>Enterobacteriaceae</taxon>
        <taxon>Cronobacter</taxon>
    </lineage>
</organism>
<keyword evidence="3" id="KW-1185">Reference proteome</keyword>
<protein>
    <submittedName>
        <fullName evidence="2">Uncharacterized protein</fullName>
    </submittedName>
</protein>
<dbReference type="KEGG" id="esa:ESA_00888"/>
<feature type="transmembrane region" description="Helical" evidence="1">
    <location>
        <begin position="280"/>
        <end position="299"/>
    </location>
</feature>
<sequence>MPIDWAAPGIGWVIFCHGVAALAALQASSASKAKQSFFMTLPARKRGGDIRVLGAVTQQVIHQHDSHHRLGDRHGANTHARVVTPAGDHLDFLAKAVNGTARHGDAGGRLQRDVRDNLLAAADAAENAARMVALKTLFGDFIAVFAAFQRHHAKAFANLHTFHGVDAHQRVGDVGIETVKYRLAEARRHVIRHDRYFRANGVALFFERAHQFVQRFQFIHIRGEERVLLHLRPVFDLQRNITHLGQTGANDDAEFLRQILFGNGTCRHAHGGFTRGRAPAAAIITQAIFLFVGVIGVSWTEHIFNRAVILGALIGIFNQQADAGAGGHALKHAGENFHLIRLAALRGVTGSAWAAAVEIVLQVGFAQRNARRHAVNDAAERQTMRLAESGYAKELSKSVACHHGSVVVSLWCFYGSAGLRPPVVNLCRC</sequence>